<dbReference type="PANTHER" id="PTHR43792:SF1">
    <property type="entry name" value="N-ACETYLTRANSFERASE DOMAIN-CONTAINING PROTEIN"/>
    <property type="match status" value="1"/>
</dbReference>
<sequence>MEIETERLSFRRYRDGDFEFLQSLLANPEVVRFIGNGNTRNRDEALEFLYWIYRSYRETPDIGLRVMVREADNQRIGHAGLVSQLVDGTEELEIGYWIAPEYWGQGYAKEAASGIRDYAIGKLGKKRLVSLIQPGNEASKKVAQSVGMSLEKEIAMGGKDVCVYALKVE</sequence>
<dbReference type="SUPFAM" id="SSF55729">
    <property type="entry name" value="Acyl-CoA N-acyltransferases (Nat)"/>
    <property type="match status" value="1"/>
</dbReference>
<dbReference type="InterPro" id="IPR000182">
    <property type="entry name" value="GNAT_dom"/>
</dbReference>
<dbReference type="Pfam" id="PF13302">
    <property type="entry name" value="Acetyltransf_3"/>
    <property type="match status" value="1"/>
</dbReference>
<keyword evidence="3" id="KW-1185">Reference proteome</keyword>
<gene>
    <name evidence="2" type="ORF">ACFSDB_00170</name>
</gene>
<dbReference type="GO" id="GO:0016746">
    <property type="term" value="F:acyltransferase activity"/>
    <property type="evidence" value="ECO:0007669"/>
    <property type="project" value="UniProtKB-KW"/>
</dbReference>
<name>A0ABW4QCL1_9BACL</name>
<feature type="domain" description="N-acetyltransferase" evidence="1">
    <location>
        <begin position="8"/>
        <end position="169"/>
    </location>
</feature>
<keyword evidence="2" id="KW-0808">Transferase</keyword>
<dbReference type="Gene3D" id="3.40.630.30">
    <property type="match status" value="1"/>
</dbReference>
<dbReference type="InterPro" id="IPR016181">
    <property type="entry name" value="Acyl_CoA_acyltransferase"/>
</dbReference>
<evidence type="ECO:0000259" key="1">
    <source>
        <dbReference type="PROSITE" id="PS51186"/>
    </source>
</evidence>
<dbReference type="EC" id="2.3.-.-" evidence="2"/>
<evidence type="ECO:0000313" key="3">
    <source>
        <dbReference type="Proteomes" id="UP001597273"/>
    </source>
</evidence>
<accession>A0ABW4QCL1</accession>
<protein>
    <submittedName>
        <fullName evidence="2">GNAT family N-acetyltransferase</fullName>
        <ecNumber evidence="2">2.3.-.-</ecNumber>
    </submittedName>
</protein>
<dbReference type="EMBL" id="JBHUFW010000002">
    <property type="protein sequence ID" value="MFD1861315.1"/>
    <property type="molecule type" value="Genomic_DNA"/>
</dbReference>
<keyword evidence="2" id="KW-0012">Acyltransferase</keyword>
<proteinExistence type="predicted"/>
<dbReference type="RefSeq" id="WP_204891655.1">
    <property type="nucleotide sequence ID" value="NZ_JBHUFW010000002.1"/>
</dbReference>
<dbReference type="PANTHER" id="PTHR43792">
    <property type="entry name" value="GNAT FAMILY, PUTATIVE (AFU_ORTHOLOGUE AFUA_3G00765)-RELATED-RELATED"/>
    <property type="match status" value="1"/>
</dbReference>
<dbReference type="Proteomes" id="UP001597273">
    <property type="component" value="Unassembled WGS sequence"/>
</dbReference>
<dbReference type="PROSITE" id="PS51186">
    <property type="entry name" value="GNAT"/>
    <property type="match status" value="1"/>
</dbReference>
<dbReference type="InterPro" id="IPR051531">
    <property type="entry name" value="N-acetyltransferase"/>
</dbReference>
<reference evidence="3" key="1">
    <citation type="journal article" date="2019" name="Int. J. Syst. Evol. Microbiol.">
        <title>The Global Catalogue of Microorganisms (GCM) 10K type strain sequencing project: providing services to taxonomists for standard genome sequencing and annotation.</title>
        <authorList>
            <consortium name="The Broad Institute Genomics Platform"/>
            <consortium name="The Broad Institute Genome Sequencing Center for Infectious Disease"/>
            <person name="Wu L."/>
            <person name="Ma J."/>
        </authorList>
    </citation>
    <scope>NUCLEOTIDE SEQUENCE [LARGE SCALE GENOMIC DNA]</scope>
    <source>
        <strain evidence="3">CGMCC 1.15475</strain>
    </source>
</reference>
<organism evidence="2 3">
    <name type="scientific">Planococcus chinensis</name>
    <dbReference type="NCBI Taxonomy" id="272917"/>
    <lineage>
        <taxon>Bacteria</taxon>
        <taxon>Bacillati</taxon>
        <taxon>Bacillota</taxon>
        <taxon>Bacilli</taxon>
        <taxon>Bacillales</taxon>
        <taxon>Caryophanaceae</taxon>
        <taxon>Planococcus</taxon>
    </lineage>
</organism>
<evidence type="ECO:0000313" key="2">
    <source>
        <dbReference type="EMBL" id="MFD1861315.1"/>
    </source>
</evidence>
<comment type="caution">
    <text evidence="2">The sequence shown here is derived from an EMBL/GenBank/DDBJ whole genome shotgun (WGS) entry which is preliminary data.</text>
</comment>